<dbReference type="EMBL" id="JASPKY010000136">
    <property type="protein sequence ID" value="KAK9731254.1"/>
    <property type="molecule type" value="Genomic_DNA"/>
</dbReference>
<dbReference type="Pfam" id="PF08265">
    <property type="entry name" value="YL1_C"/>
    <property type="match status" value="1"/>
</dbReference>
<reference evidence="5 6" key="1">
    <citation type="journal article" date="2024" name="BMC Genomics">
        <title>De novo assembly and annotation of Popillia japonica's genome with initial clues to its potential as an invasive pest.</title>
        <authorList>
            <person name="Cucini C."/>
            <person name="Boschi S."/>
            <person name="Funari R."/>
            <person name="Cardaioli E."/>
            <person name="Iannotti N."/>
            <person name="Marturano G."/>
            <person name="Paoli F."/>
            <person name="Bruttini M."/>
            <person name="Carapelli A."/>
            <person name="Frati F."/>
            <person name="Nardi F."/>
        </authorList>
    </citation>
    <scope>NUCLEOTIDE SEQUENCE [LARGE SCALE GENOMIC DNA]</scope>
    <source>
        <strain evidence="5">DMR45628</strain>
    </source>
</reference>
<dbReference type="PANTHER" id="PTHR13275">
    <property type="entry name" value="YL-1 PROTEIN TRANSCRIPTION FACTOR-LIKE 1"/>
    <property type="match status" value="1"/>
</dbReference>
<evidence type="ECO:0000313" key="5">
    <source>
        <dbReference type="EMBL" id="KAK9731254.1"/>
    </source>
</evidence>
<gene>
    <name evidence="5" type="ORF">QE152_g13866</name>
</gene>
<keyword evidence="6" id="KW-1185">Reference proteome</keyword>
<evidence type="ECO:0000256" key="1">
    <source>
        <dbReference type="ARBA" id="ARBA00006832"/>
    </source>
</evidence>
<evidence type="ECO:0000256" key="2">
    <source>
        <dbReference type="ARBA" id="ARBA00020000"/>
    </source>
</evidence>
<feature type="region of interest" description="Disordered" evidence="3">
    <location>
        <begin position="99"/>
        <end position="125"/>
    </location>
</feature>
<name>A0AAW1LBH1_POPJA</name>
<dbReference type="AlphaFoldDB" id="A0AAW1LBH1"/>
<comment type="similarity">
    <text evidence="1">Belongs to the VPS72/YL1 family.</text>
</comment>
<proteinExistence type="inferred from homology"/>
<evidence type="ECO:0000313" key="6">
    <source>
        <dbReference type="Proteomes" id="UP001458880"/>
    </source>
</evidence>
<comment type="caution">
    <text evidence="5">The sequence shown here is derived from an EMBL/GenBank/DDBJ whole genome shotgun (WGS) entry which is preliminary data.</text>
</comment>
<evidence type="ECO:0000256" key="3">
    <source>
        <dbReference type="SAM" id="MobiDB-lite"/>
    </source>
</evidence>
<dbReference type="InterPro" id="IPR046757">
    <property type="entry name" value="YL1_N"/>
</dbReference>
<sequence>MRATAWQNFSMKKKNVKMNSTRSITEVLWTPKVITNMKLKKKEKILSTPISVLTRMTSQYLITKKRIKRKDFSIDENDEPVSDNEEENQKKRKRLVTKAYKEPAPQQNKQKVKVPKQKPSISKPRTGAHLFIDRGERKSIRKSTAAKSAATAHRIKVRNQEQKKKVKRPKEEEWIPTQEELLEEAKITEQENLQSLERYQKLESEKKTRRPVKKIFNGPTIQYQSLKFPVIEEIASNDKVKKESEEEDVKDQRDQYYERTLITILNDPNDETYKKTFNIKLNPKYPKKVKCSITSLPAKYIDPLTCIPYHNSHCFRMIREAYYQQLESRGDRNNPHLDEWLRWYNKNKDKIKKNFKQFKVPVHDS</sequence>
<dbReference type="InterPro" id="IPR013272">
    <property type="entry name" value="Vps72/YL1_C"/>
</dbReference>
<organism evidence="5 6">
    <name type="scientific">Popillia japonica</name>
    <name type="common">Japanese beetle</name>
    <dbReference type="NCBI Taxonomy" id="7064"/>
    <lineage>
        <taxon>Eukaryota</taxon>
        <taxon>Metazoa</taxon>
        <taxon>Ecdysozoa</taxon>
        <taxon>Arthropoda</taxon>
        <taxon>Hexapoda</taxon>
        <taxon>Insecta</taxon>
        <taxon>Pterygota</taxon>
        <taxon>Neoptera</taxon>
        <taxon>Endopterygota</taxon>
        <taxon>Coleoptera</taxon>
        <taxon>Polyphaga</taxon>
        <taxon>Scarabaeiformia</taxon>
        <taxon>Scarabaeidae</taxon>
        <taxon>Rutelinae</taxon>
        <taxon>Popillia</taxon>
    </lineage>
</organism>
<dbReference type="Pfam" id="PF05764">
    <property type="entry name" value="YL1"/>
    <property type="match status" value="1"/>
</dbReference>
<dbReference type="Proteomes" id="UP001458880">
    <property type="component" value="Unassembled WGS sequence"/>
</dbReference>
<dbReference type="SMART" id="SM00993">
    <property type="entry name" value="YL1_C"/>
    <property type="match status" value="1"/>
</dbReference>
<accession>A0AAW1LBH1</accession>
<feature type="domain" description="Vps72/YL1 C-terminal" evidence="4">
    <location>
        <begin position="289"/>
        <end position="318"/>
    </location>
</feature>
<dbReference type="GO" id="GO:0005634">
    <property type="term" value="C:nucleus"/>
    <property type="evidence" value="ECO:0007669"/>
    <property type="project" value="TreeGrafter"/>
</dbReference>
<dbReference type="PANTHER" id="PTHR13275:SF4">
    <property type="entry name" value="VACUOLAR PROTEIN SORTING-ASSOCIATED PROTEIN 72 HOMOLOG"/>
    <property type="match status" value="1"/>
</dbReference>
<evidence type="ECO:0000259" key="4">
    <source>
        <dbReference type="SMART" id="SM00993"/>
    </source>
</evidence>
<protein>
    <recommendedName>
        <fullName evidence="2">Vacuolar protein sorting-associated protein 72 homolog</fullName>
    </recommendedName>
</protein>